<gene>
    <name evidence="1" type="ORF">EVA_13816</name>
</gene>
<proteinExistence type="predicted"/>
<accession>J9G8J3</accession>
<sequence>MITKKIKHKDNAGVVHEYDIGADAVNVSEDTAHRFVSDTEKNRWNGKADNAVATQTKSGLMSSEDKKKLDGVSAGAGNYVHPTTAGYKHIPAGGAAGQVLKYKASGDATWGKVTASEAGAIPATEKGAASGVASLDASSKVPASQLPFGEGPSNIFAGDKSKAAYAHSQTAHAPAN</sequence>
<name>J9G8J3_9ZZZZ</name>
<comment type="caution">
    <text evidence="1">The sequence shown here is derived from an EMBL/GenBank/DDBJ whole genome shotgun (WGS) entry which is preliminary data.</text>
</comment>
<evidence type="ECO:0000313" key="1">
    <source>
        <dbReference type="EMBL" id="EJW98077.1"/>
    </source>
</evidence>
<dbReference type="EMBL" id="AMCI01004441">
    <property type="protein sequence ID" value="EJW98077.1"/>
    <property type="molecule type" value="Genomic_DNA"/>
</dbReference>
<organism evidence="1">
    <name type="scientific">gut metagenome</name>
    <dbReference type="NCBI Taxonomy" id="749906"/>
    <lineage>
        <taxon>unclassified sequences</taxon>
        <taxon>metagenomes</taxon>
        <taxon>organismal metagenomes</taxon>
    </lineage>
</organism>
<feature type="non-terminal residue" evidence="1">
    <location>
        <position position="176"/>
    </location>
</feature>
<dbReference type="AlphaFoldDB" id="J9G8J3"/>
<reference evidence="1" key="1">
    <citation type="journal article" date="2012" name="PLoS ONE">
        <title>Gene sets for utilization of primary and secondary nutrition supplies in the distal gut of endangered iberian lynx.</title>
        <authorList>
            <person name="Alcaide M."/>
            <person name="Messina E."/>
            <person name="Richter M."/>
            <person name="Bargiela R."/>
            <person name="Peplies J."/>
            <person name="Huws S.A."/>
            <person name="Newbold C.J."/>
            <person name="Golyshin P.N."/>
            <person name="Simon M.A."/>
            <person name="Lopez G."/>
            <person name="Yakimov M.M."/>
            <person name="Ferrer M."/>
        </authorList>
    </citation>
    <scope>NUCLEOTIDE SEQUENCE</scope>
</reference>
<protein>
    <submittedName>
        <fullName evidence="1">Tail fiber protein</fullName>
    </submittedName>
</protein>